<dbReference type="InterPro" id="IPR012910">
    <property type="entry name" value="Plug_dom"/>
</dbReference>
<feature type="compositionally biased region" description="Low complexity" evidence="12">
    <location>
        <begin position="213"/>
        <end position="222"/>
    </location>
</feature>
<comment type="caution">
    <text evidence="16">The sequence shown here is derived from an EMBL/GenBank/DDBJ whole genome shotgun (WGS) entry which is preliminary data.</text>
</comment>
<dbReference type="Gene3D" id="2.40.170.20">
    <property type="entry name" value="TonB-dependent receptor, beta-barrel domain"/>
    <property type="match status" value="1"/>
</dbReference>
<evidence type="ECO:0000256" key="4">
    <source>
        <dbReference type="ARBA" id="ARBA00022692"/>
    </source>
</evidence>
<evidence type="ECO:0000256" key="13">
    <source>
        <dbReference type="SAM" id="SignalP"/>
    </source>
</evidence>
<evidence type="ECO:0000256" key="10">
    <source>
        <dbReference type="PROSITE-ProRule" id="PRU10144"/>
    </source>
</evidence>
<dbReference type="InterPro" id="IPR039426">
    <property type="entry name" value="TonB-dep_rcpt-like"/>
</dbReference>
<organism evidence="16 17">
    <name type="scientific">Lwoffella lincolnii</name>
    <dbReference type="NCBI Taxonomy" id="90241"/>
    <lineage>
        <taxon>Bacteria</taxon>
        <taxon>Pseudomonadati</taxon>
        <taxon>Pseudomonadota</taxon>
        <taxon>Gammaproteobacteria</taxon>
        <taxon>Moraxellales</taxon>
        <taxon>Moraxellaceae</taxon>
        <taxon>Lwoffella</taxon>
    </lineage>
</organism>
<evidence type="ECO:0000313" key="17">
    <source>
        <dbReference type="Proteomes" id="UP000191094"/>
    </source>
</evidence>
<dbReference type="GO" id="GO:0044718">
    <property type="term" value="P:siderophore transmembrane transport"/>
    <property type="evidence" value="ECO:0007669"/>
    <property type="project" value="TreeGrafter"/>
</dbReference>
<dbReference type="SUPFAM" id="SSF56935">
    <property type="entry name" value="Porins"/>
    <property type="match status" value="1"/>
</dbReference>
<dbReference type="Proteomes" id="UP000191094">
    <property type="component" value="Unassembled WGS sequence"/>
</dbReference>
<dbReference type="InterPro" id="IPR000531">
    <property type="entry name" value="Beta-barrel_TonB"/>
</dbReference>
<dbReference type="GO" id="GO:0009279">
    <property type="term" value="C:cell outer membrane"/>
    <property type="evidence" value="ECO:0007669"/>
    <property type="project" value="UniProtKB-SubCell"/>
</dbReference>
<dbReference type="RefSeq" id="WP_078306184.1">
    <property type="nucleotide sequence ID" value="NZ_MUYT01000001.1"/>
</dbReference>
<evidence type="ECO:0000256" key="11">
    <source>
        <dbReference type="RuleBase" id="RU003357"/>
    </source>
</evidence>
<feature type="signal peptide" evidence="13">
    <location>
        <begin position="1"/>
        <end position="29"/>
    </location>
</feature>
<evidence type="ECO:0000256" key="9">
    <source>
        <dbReference type="PROSITE-ProRule" id="PRU01360"/>
    </source>
</evidence>
<keyword evidence="3 9" id="KW-1134">Transmembrane beta strand</keyword>
<evidence type="ECO:0000256" key="1">
    <source>
        <dbReference type="ARBA" id="ARBA00004571"/>
    </source>
</evidence>
<accession>A0A1T0CKT2</accession>
<evidence type="ECO:0000259" key="15">
    <source>
        <dbReference type="Pfam" id="PF07715"/>
    </source>
</evidence>
<comment type="similarity">
    <text evidence="9 11">Belongs to the TonB-dependent receptor family.</text>
</comment>
<protein>
    <recommendedName>
        <fullName evidence="18">TonB-dependent receptor</fullName>
    </recommendedName>
</protein>
<keyword evidence="8 9" id="KW-0998">Cell outer membrane</keyword>
<dbReference type="Pfam" id="PF07715">
    <property type="entry name" value="Plug"/>
    <property type="match status" value="1"/>
</dbReference>
<keyword evidence="17" id="KW-1185">Reference proteome</keyword>
<feature type="short sequence motif" description="TonB C-terminal box" evidence="10">
    <location>
        <begin position="823"/>
        <end position="840"/>
    </location>
</feature>
<dbReference type="Gene3D" id="2.170.130.10">
    <property type="entry name" value="TonB-dependent receptor, plug domain"/>
    <property type="match status" value="1"/>
</dbReference>
<dbReference type="InterPro" id="IPR036942">
    <property type="entry name" value="Beta-barrel_TonB_sf"/>
</dbReference>
<dbReference type="PROSITE" id="PS01156">
    <property type="entry name" value="TONB_DEPENDENT_REC_2"/>
    <property type="match status" value="1"/>
</dbReference>
<feature type="domain" description="TonB-dependent receptor plug" evidence="15">
    <location>
        <begin position="74"/>
        <end position="164"/>
    </location>
</feature>
<dbReference type="EMBL" id="MUYT01000001">
    <property type="protein sequence ID" value="OOS22771.1"/>
    <property type="molecule type" value="Genomic_DNA"/>
</dbReference>
<sequence>MSKHTYQHHSRMGLSVLTLAILQASVAHAHEASTSHVAIDDQNITHVVVNASLQNDPTTPSIANDADLGAKNLELQQSKTSDTATALTALTGMNVQSAGRVSALPVFQGLADNRLRIMVDGVDSIASCPNHMNSPLSYVAPTAIKTAKVYTGVTPVSVSGNSIGSTIVIETAQPTFAKPKSGVKATPHPTNDADARPSTDTLSTSLQAKLAEPQPSQAQPSQVKSLQLGNTKLETSGEIGGFYRSNGNQRGANVSITTATEDVSLNYKADYAKGNNYKAGGDFKTYVESGNVGQHIAKDVVASTGFETKNQSLDVAYLTGNHLWQFGYNWQHVPKQLYPNQRMDMLNNRLDRYNLRYLGDLDWGTLEAQAYRENVDHFMDFGGDKRYWYGPASMADDKGYNGKLCGPAMTPACASGMPMHTQSTTTGINLKASHTFDDKTNIRGGLEYQNYQLNDWWSASGGLMRPNDFQNINNGKRQRTSLYGEWEKVFSPTWTSLLGLRYENIKTQTDPIHGYNSATAPTVMSGPDSLNQTRDAVKFNNSKLTKTDNNWNASIINRWQLSDTGNIEVGLSHQQRSPSLYERYTWSTFGMMAGMNNTVGDGNGYFGDPDLKPESANKLAVTLDWKDSNDKWQMTLTPYYSQINDYIDAVQWDANNNLPKAVNETGKYNIMRYANQKARIYGLDASANVQLADNQAGVFAVTTSLNYTDGKNTQTNSPLYNIMPLNAKLALTHQQKGWNNKLEIVGVTAKDKVSAPRNELKTAGYGLLNLSTAYDWKNMTVTVGVDNVLDKKYALPLGGAYMGQGRTMSMNQELGNGTNNWGTPIYGAGRSYFASLNYKF</sequence>
<proteinExistence type="inferred from homology"/>
<dbReference type="PROSITE" id="PS52016">
    <property type="entry name" value="TONB_DEPENDENT_REC_3"/>
    <property type="match status" value="1"/>
</dbReference>
<evidence type="ECO:0000256" key="2">
    <source>
        <dbReference type="ARBA" id="ARBA00022448"/>
    </source>
</evidence>
<keyword evidence="2 9" id="KW-0813">Transport</keyword>
<evidence type="ECO:0000256" key="12">
    <source>
        <dbReference type="SAM" id="MobiDB-lite"/>
    </source>
</evidence>
<evidence type="ECO:0008006" key="18">
    <source>
        <dbReference type="Google" id="ProtNLM"/>
    </source>
</evidence>
<evidence type="ECO:0000256" key="5">
    <source>
        <dbReference type="ARBA" id="ARBA00022729"/>
    </source>
</evidence>
<dbReference type="InterPro" id="IPR010917">
    <property type="entry name" value="TonB_rcpt_CS"/>
</dbReference>
<dbReference type="InterPro" id="IPR037066">
    <property type="entry name" value="Plug_dom_sf"/>
</dbReference>
<keyword evidence="5 13" id="KW-0732">Signal</keyword>
<feature type="region of interest" description="Disordered" evidence="12">
    <location>
        <begin position="177"/>
        <end position="202"/>
    </location>
</feature>
<feature type="domain" description="TonB-dependent receptor-like beta-barrel" evidence="14">
    <location>
        <begin position="306"/>
        <end position="788"/>
    </location>
</feature>
<dbReference type="Pfam" id="PF00593">
    <property type="entry name" value="TonB_dep_Rec_b-barrel"/>
    <property type="match status" value="1"/>
</dbReference>
<dbReference type="PANTHER" id="PTHR30069">
    <property type="entry name" value="TONB-DEPENDENT OUTER MEMBRANE RECEPTOR"/>
    <property type="match status" value="1"/>
</dbReference>
<reference evidence="16 17" key="1">
    <citation type="submission" date="2017-02" db="EMBL/GenBank/DDBJ databases">
        <title>Draft genome sequence of Moraxella lincolnii CCUG 9405T type strain.</title>
        <authorList>
            <person name="Salva-Serra F."/>
            <person name="Engstrom-Jakobsson H."/>
            <person name="Thorell K."/>
            <person name="Jaen-Luchoro D."/>
            <person name="Gonzales-Siles L."/>
            <person name="Karlsson R."/>
            <person name="Yazdan S."/>
            <person name="Boulund F."/>
            <person name="Johnning A."/>
            <person name="Engstrand L."/>
            <person name="Kristiansson E."/>
            <person name="Moore E."/>
        </authorList>
    </citation>
    <scope>NUCLEOTIDE SEQUENCE [LARGE SCALE GENOMIC DNA]</scope>
    <source>
        <strain evidence="16 17">CCUG 9405</strain>
    </source>
</reference>
<dbReference type="GO" id="GO:0015344">
    <property type="term" value="F:siderophore uptake transmembrane transporter activity"/>
    <property type="evidence" value="ECO:0007669"/>
    <property type="project" value="TreeGrafter"/>
</dbReference>
<keyword evidence="7 9" id="KW-0472">Membrane</keyword>
<dbReference type="PANTHER" id="PTHR30069:SF49">
    <property type="entry name" value="OUTER MEMBRANE PROTEIN C"/>
    <property type="match status" value="1"/>
</dbReference>
<evidence type="ECO:0000313" key="16">
    <source>
        <dbReference type="EMBL" id="OOS22771.1"/>
    </source>
</evidence>
<dbReference type="STRING" id="90241.B0682_00695"/>
<keyword evidence="4 9" id="KW-0812">Transmembrane</keyword>
<comment type="subcellular location">
    <subcellularLocation>
        <location evidence="1 9">Cell outer membrane</location>
        <topology evidence="1 9">Multi-pass membrane protein</topology>
    </subcellularLocation>
</comment>
<feature type="region of interest" description="Disordered" evidence="12">
    <location>
        <begin position="209"/>
        <end position="228"/>
    </location>
</feature>
<evidence type="ECO:0000259" key="14">
    <source>
        <dbReference type="Pfam" id="PF00593"/>
    </source>
</evidence>
<evidence type="ECO:0000256" key="8">
    <source>
        <dbReference type="ARBA" id="ARBA00023237"/>
    </source>
</evidence>
<gene>
    <name evidence="16" type="ORF">B0682_00695</name>
</gene>
<dbReference type="AlphaFoldDB" id="A0A1T0CKT2"/>
<name>A0A1T0CKT2_9GAMM</name>
<dbReference type="OrthoDB" id="5332150at2"/>
<evidence type="ECO:0000256" key="3">
    <source>
        <dbReference type="ARBA" id="ARBA00022452"/>
    </source>
</evidence>
<keyword evidence="6 11" id="KW-0798">TonB box</keyword>
<evidence type="ECO:0000256" key="6">
    <source>
        <dbReference type="ARBA" id="ARBA00023077"/>
    </source>
</evidence>
<feature type="chain" id="PRO_5010557741" description="TonB-dependent receptor" evidence="13">
    <location>
        <begin position="30"/>
        <end position="840"/>
    </location>
</feature>
<evidence type="ECO:0000256" key="7">
    <source>
        <dbReference type="ARBA" id="ARBA00023136"/>
    </source>
</evidence>